<feature type="region of interest" description="Disordered" evidence="3">
    <location>
        <begin position="301"/>
        <end position="346"/>
    </location>
</feature>
<sequence>MTVNEVDPISVEERNENFLFQLKSQVKAVMEEAVTKKFVHEESTQVLRLCGTVETCLLDGLRRRIAGFLRINKIASLFTKVGKSLPEVGQLVAKIEDVESSFDKTSNGSSNHEDHRSNSTHHSNGKRKFLWVRMALTSKQLDHIVAHLVANNSKYYEKRSIMADPVRGEIFASLLVGPCALDFTKMKTHDNYWSDPPAGELLQRHRLHSRHATPNSPVRRLAINTSSMHNHNSTESPDRSSSFREYVESLHQNSKMTLLYGKNNVVVQPQEEVGPIPGYLSLHQEINLLVIKWTPNQLMNVKDGSEGNDGTAEQRKAERTSVNASEDSADISSMNGLANKKERPQRRKVLERTKSSYWEFAISVNVRDVVYLHCHQQATEKMGTLVLVGQDGVQWPPIRFPPGGHLLAFLSCLETGLLPHGYLDPPLWSQEGKGKIFPHLRRKSNRRSETGSEYEEPTDFVFRVNSSSDSSYVVAPRSSYLPPVPNNTKFDLMDSIFTLPSLITASLQPTTRQPSFPKTKKSSRPSGAIARSVVLNDSHVTAPGVYVQPPCRCSKCRPQADPENSPVANGSPAKHKRRRHVAEESKTDVTWDSTDGFVPHLDMYSWDQNHPRHYDNPEGSKFNSSSYSGSSLRVLCDTMRRQIISRAFYGWLAHCRHLTTVRTHLSALVNDDVISPMSPTDASGGVDDSVWGKLNPDDQLSSLEELTRYVYYGGVKSHLRATVWPYLLKHYPPGSSNEQRELIDAQTLDEYEHIMEEWLAVEAVIKLRDQDLSLNSVKSSTSRSSAGSSFSDIQARRILKQQSSNLSDVFPPEPEHSTGPHVKFTETFQVIDEAAQSGETPKSVPAAAHTNHTRRNRHVNNSDASHVPYSSISTASSMDANPSFSLKSFSIDENDVIPEEGTEGFPNEEVTTTEPDVNSSLSAADVTSQGSLSEIIYSEELLDNFALNLHRIEKDVQRCDRNHAYFAQDANLDKLRNVICCYVWRHLDIGYMQGMCDIAAPLLLVMEDESLVYSCFLQLMQRMGKNFPNGGTMDLHFANMRSLIQILDAELFEHMHKNGDYTHFYFCYRWFLLDFKRELSYDDDVFSVWERIWAARHVSSEHFVLFFALAMLKTYREIIIENDMDFTDIIKFFNEMAEKHDARNILSLAQNLLAEVQQMMQKEENVPVGSGRSRFSSTLSALHRLSLRIHFPRMPHSTPRRNRYETWTAETFRVITLAKTITALLWLPFFGSLALTAFRPCSDVTMDYVTWSYSVLLCSSSFPVMLFACSGKFRDGCKRLCNGDKQDPNSRKTSDHRNRNQRKYSAPVMGRQLPMPLQPRGATMESCFNTQRRTQSEDISSKHGSHGTCVTHCARSVSLGGSQSHIPLNWKKIRPRVAPQPLAPEAVETSIKVEQRSQNTLEVPDRGPTKLSPIYSLFTVSSKILPLRKRSIKEYMSDPGVELDKMEGAEATQSIRDDGFNFMNDERL</sequence>
<dbReference type="FunFam" id="1.10.8.270:FF:000064">
    <property type="entry name" value="Small G protein-signaling modulator 1b"/>
    <property type="match status" value="1"/>
</dbReference>
<dbReference type="EMBL" id="LR790172">
    <property type="protein sequence ID" value="CAB3266034.1"/>
    <property type="molecule type" value="mRNA"/>
</dbReference>
<feature type="compositionally biased region" description="Basic and acidic residues" evidence="3">
    <location>
        <begin position="1284"/>
        <end position="1298"/>
    </location>
</feature>
<dbReference type="GO" id="GO:0005096">
    <property type="term" value="F:GTPase activator activity"/>
    <property type="evidence" value="ECO:0007669"/>
    <property type="project" value="UniProtKB-KW"/>
</dbReference>
<name>A0A6F9DRG2_9ASCI</name>
<dbReference type="Gene3D" id="1.10.8.270">
    <property type="entry name" value="putative rabgap domain of human tbc1 domain family member 14 like domains"/>
    <property type="match status" value="1"/>
</dbReference>
<dbReference type="SMART" id="SM00593">
    <property type="entry name" value="RUN"/>
    <property type="match status" value="1"/>
</dbReference>
<dbReference type="Pfam" id="PF00566">
    <property type="entry name" value="RabGAP-TBC"/>
    <property type="match status" value="1"/>
</dbReference>
<accession>A0A6F9DRG2</accession>
<feature type="compositionally biased region" description="Polar residues" evidence="3">
    <location>
        <begin position="320"/>
        <end position="336"/>
    </location>
</feature>
<dbReference type="SMART" id="SM00164">
    <property type="entry name" value="TBC"/>
    <property type="match status" value="1"/>
</dbReference>
<dbReference type="InterPro" id="IPR035969">
    <property type="entry name" value="Rab-GAP_TBC_sf"/>
</dbReference>
<dbReference type="PROSITE" id="PS50086">
    <property type="entry name" value="TBC_RABGAP"/>
    <property type="match status" value="1"/>
</dbReference>
<proteinExistence type="evidence at transcript level"/>
<dbReference type="Gene3D" id="1.10.472.80">
    <property type="entry name" value="Ypt/Rab-GAP domain of gyp1p, domain 3"/>
    <property type="match status" value="1"/>
</dbReference>
<dbReference type="PROSITE" id="PS50826">
    <property type="entry name" value="RUN"/>
    <property type="match status" value="1"/>
</dbReference>
<feature type="region of interest" description="Disordered" evidence="3">
    <location>
        <begin position="557"/>
        <end position="587"/>
    </location>
</feature>
<dbReference type="Gene3D" id="1.20.58.900">
    <property type="match status" value="1"/>
</dbReference>
<dbReference type="Pfam" id="PF12068">
    <property type="entry name" value="PH_RBD"/>
    <property type="match status" value="1"/>
</dbReference>
<dbReference type="FunFam" id="1.10.472.80:FF:000004">
    <property type="entry name" value="Small G protein signaling modulator 1"/>
    <property type="match status" value="1"/>
</dbReference>
<feature type="compositionally biased region" description="Polar residues" evidence="3">
    <location>
        <begin position="909"/>
        <end position="920"/>
    </location>
</feature>
<feature type="region of interest" description="Disordered" evidence="3">
    <location>
        <begin position="836"/>
        <end position="867"/>
    </location>
</feature>
<dbReference type="CDD" id="cd15784">
    <property type="entry name" value="PH_RUTBC"/>
    <property type="match status" value="1"/>
</dbReference>
<dbReference type="InterPro" id="IPR037213">
    <property type="entry name" value="Run_dom_sf"/>
</dbReference>
<dbReference type="InterPro" id="IPR004012">
    <property type="entry name" value="Run_dom"/>
</dbReference>
<dbReference type="GO" id="GO:0031410">
    <property type="term" value="C:cytoplasmic vesicle"/>
    <property type="evidence" value="ECO:0007669"/>
    <property type="project" value="UniProtKB-ARBA"/>
</dbReference>
<evidence type="ECO:0000256" key="1">
    <source>
        <dbReference type="ARBA" id="ARBA00022468"/>
    </source>
</evidence>
<feature type="domain" description="Rab-GAP TBC" evidence="4">
    <location>
        <begin position="714"/>
        <end position="1096"/>
    </location>
</feature>
<evidence type="ECO:0000259" key="5">
    <source>
        <dbReference type="PROSITE" id="PS50826"/>
    </source>
</evidence>
<organism evidence="6">
    <name type="scientific">Phallusia mammillata</name>
    <dbReference type="NCBI Taxonomy" id="59560"/>
    <lineage>
        <taxon>Eukaryota</taxon>
        <taxon>Metazoa</taxon>
        <taxon>Chordata</taxon>
        <taxon>Tunicata</taxon>
        <taxon>Ascidiacea</taxon>
        <taxon>Phlebobranchia</taxon>
        <taxon>Ascidiidae</taxon>
        <taxon>Phallusia</taxon>
    </lineage>
</organism>
<feature type="region of interest" description="Disordered" evidence="3">
    <location>
        <begin position="102"/>
        <end position="123"/>
    </location>
</feature>
<dbReference type="SUPFAM" id="SSF140741">
    <property type="entry name" value="RUN domain-like"/>
    <property type="match status" value="1"/>
</dbReference>
<feature type="domain" description="RUN" evidence="5">
    <location>
        <begin position="40"/>
        <end position="191"/>
    </location>
</feature>
<protein>
    <submittedName>
        <fullName evidence="6">Small G protein signaling modulator 1</fullName>
    </submittedName>
</protein>
<feature type="region of interest" description="Disordered" evidence="3">
    <location>
        <begin position="508"/>
        <end position="527"/>
    </location>
</feature>
<feature type="region of interest" description="Disordered" evidence="3">
    <location>
        <begin position="1284"/>
        <end position="1314"/>
    </location>
</feature>
<dbReference type="Pfam" id="PF02759">
    <property type="entry name" value="RUN"/>
    <property type="match status" value="1"/>
</dbReference>
<reference evidence="6" key="1">
    <citation type="submission" date="2020-04" db="EMBL/GenBank/DDBJ databases">
        <authorList>
            <person name="Neveu A P."/>
        </authorList>
    </citation>
    <scope>NUCLEOTIDE SEQUENCE</scope>
    <source>
        <tissue evidence="6">Whole embryo</tissue>
    </source>
</reference>
<feature type="region of interest" description="Disordered" evidence="3">
    <location>
        <begin position="901"/>
        <end position="920"/>
    </location>
</feature>
<comment type="similarity">
    <text evidence="2">Belongs to the RUTBC family.</text>
</comment>
<evidence type="ECO:0000259" key="4">
    <source>
        <dbReference type="PROSITE" id="PS50086"/>
    </source>
</evidence>
<evidence type="ECO:0000256" key="3">
    <source>
        <dbReference type="SAM" id="MobiDB-lite"/>
    </source>
</evidence>
<dbReference type="PANTHER" id="PTHR22957:SF502">
    <property type="entry name" value="SMALL G PROTEIN SIGNALING MODULATOR 2-RELATED"/>
    <property type="match status" value="1"/>
</dbReference>
<dbReference type="InterPro" id="IPR021935">
    <property type="entry name" value="SGSM1/2_RBD"/>
</dbReference>
<dbReference type="InterPro" id="IPR000195">
    <property type="entry name" value="Rab-GAP-TBC_dom"/>
</dbReference>
<keyword evidence="1" id="KW-0343">GTPase activation</keyword>
<dbReference type="InterPro" id="IPR037745">
    <property type="entry name" value="SGSM1/2"/>
</dbReference>
<dbReference type="Gene3D" id="2.30.29.230">
    <property type="match status" value="1"/>
</dbReference>
<dbReference type="SUPFAM" id="SSF47923">
    <property type="entry name" value="Ypt/Rab-GAP domain of gyp1p"/>
    <property type="match status" value="2"/>
</dbReference>
<dbReference type="PANTHER" id="PTHR22957">
    <property type="entry name" value="TBC1 DOMAIN FAMILY MEMBER GTPASE-ACTIVATING PROTEIN"/>
    <property type="match status" value="1"/>
</dbReference>
<dbReference type="CDD" id="cd17687">
    <property type="entry name" value="RUN_SGSM1_like"/>
    <property type="match status" value="1"/>
</dbReference>
<gene>
    <name evidence="6" type="primary">Sgsm1</name>
</gene>
<evidence type="ECO:0000313" key="6">
    <source>
        <dbReference type="EMBL" id="CAB3266034.1"/>
    </source>
</evidence>
<evidence type="ECO:0000256" key="2">
    <source>
        <dbReference type="ARBA" id="ARBA00034124"/>
    </source>
</evidence>